<dbReference type="EMBL" id="JASHIF010000002">
    <property type="protein sequence ID" value="MDI9858365.1"/>
    <property type="molecule type" value="Genomic_DNA"/>
</dbReference>
<reference evidence="1 2" key="1">
    <citation type="submission" date="2023-05" db="EMBL/GenBank/DDBJ databases">
        <title>Novel species of genus Flectobacillus isolated from stream in China.</title>
        <authorList>
            <person name="Lu H."/>
        </authorList>
    </citation>
    <scope>NUCLEOTIDE SEQUENCE [LARGE SCALE GENOMIC DNA]</scope>
    <source>
        <strain evidence="1 2">KCTC 42575</strain>
    </source>
</reference>
<protein>
    <submittedName>
        <fullName evidence="1">Uncharacterized protein</fullName>
    </submittedName>
</protein>
<sequence length="135" mass="15405">MAKAILVEENIKVGEKILVELDKIIPDIIGAFWFLFEETQEWKLIFVSPTFDTKGPRFAYKLILDVLQKNSIKENLIAFEDISILPVSSPIFSLFKTAIKTGKDISNIRFRKNSINGVIIEDAMLYRVLSNKQVA</sequence>
<organism evidence="1 2">
    <name type="scientific">Flectobacillus roseus</name>
    <dbReference type="NCBI Taxonomy" id="502259"/>
    <lineage>
        <taxon>Bacteria</taxon>
        <taxon>Pseudomonadati</taxon>
        <taxon>Bacteroidota</taxon>
        <taxon>Cytophagia</taxon>
        <taxon>Cytophagales</taxon>
        <taxon>Flectobacillaceae</taxon>
        <taxon>Flectobacillus</taxon>
    </lineage>
</organism>
<dbReference type="RefSeq" id="WP_283343599.1">
    <property type="nucleotide sequence ID" value="NZ_JASHIF010000002.1"/>
</dbReference>
<name>A0ABT6Y474_9BACT</name>
<evidence type="ECO:0000313" key="1">
    <source>
        <dbReference type="EMBL" id="MDI9858365.1"/>
    </source>
</evidence>
<dbReference type="Proteomes" id="UP001236507">
    <property type="component" value="Unassembled WGS sequence"/>
</dbReference>
<evidence type="ECO:0000313" key="2">
    <source>
        <dbReference type="Proteomes" id="UP001236507"/>
    </source>
</evidence>
<gene>
    <name evidence="1" type="ORF">QM524_03975</name>
</gene>
<accession>A0ABT6Y474</accession>
<keyword evidence="2" id="KW-1185">Reference proteome</keyword>
<proteinExistence type="predicted"/>
<comment type="caution">
    <text evidence="1">The sequence shown here is derived from an EMBL/GenBank/DDBJ whole genome shotgun (WGS) entry which is preliminary data.</text>
</comment>